<dbReference type="EMBL" id="GU567949">
    <property type="protein sequence ID" value="ADI21251.1"/>
    <property type="molecule type" value="Genomic_DNA"/>
</dbReference>
<evidence type="ECO:0000313" key="1">
    <source>
        <dbReference type="EMBL" id="ADI21251.1"/>
    </source>
</evidence>
<accession>E7C1C7</accession>
<dbReference type="Gene3D" id="3.40.50.11690">
    <property type="entry name" value="Cell division protein FtsQ/DivIB"/>
    <property type="match status" value="1"/>
</dbReference>
<proteinExistence type="predicted"/>
<evidence type="ECO:0008006" key="2">
    <source>
        <dbReference type="Google" id="ProtNLM"/>
    </source>
</evidence>
<sequence length="170" mass="20159">MLSTDCRSCENELKKSLYEDKYFETYVKNKGWVKSFIQTTSKQKTTYLITLRKPIFKIKNNIYYDQNFNQFFMPHKFNLPTLHIKKDDLKDEIIDQAQLIKKELINLKSLNYSNLSGWQIITDKAIVKLGKVDIGERVKLLNKITNNLRQNNSNVINLDLRYQQGYVLKI</sequence>
<name>E7C1C7_9BACT</name>
<reference evidence="1" key="1">
    <citation type="submission" date="2010-01" db="EMBL/GenBank/DDBJ databases">
        <title>Genome fragments of uncultured bacteria from the North Pacific subtropical Gyre.</title>
        <authorList>
            <person name="Pham V.D."/>
            <person name="Delong E.F."/>
        </authorList>
    </citation>
    <scope>NUCLEOTIDE SEQUENCE</scope>
</reference>
<organism evidence="1">
    <name type="scientific">uncultured myxobacterium HF0010_08B07</name>
    <dbReference type="NCBI Taxonomy" id="723553"/>
    <lineage>
        <taxon>Bacteria</taxon>
        <taxon>Pseudomonadati</taxon>
        <taxon>Myxococcota</taxon>
        <taxon>Myxococcia</taxon>
        <taxon>Myxococcales</taxon>
        <taxon>environmental samples</taxon>
    </lineage>
</organism>
<dbReference type="AlphaFoldDB" id="E7C1C7"/>
<dbReference type="InterPro" id="IPR045335">
    <property type="entry name" value="FtsQ_C_sf"/>
</dbReference>
<protein>
    <recommendedName>
        <fullName evidence="2">Cell division septal protein</fullName>
    </recommendedName>
</protein>